<feature type="domain" description="V-ATPase proteolipid subunit C-like" evidence="15">
    <location>
        <begin position="43"/>
        <end position="106"/>
    </location>
</feature>
<dbReference type="InterPro" id="IPR000454">
    <property type="entry name" value="ATP_synth_F0_csu"/>
</dbReference>
<evidence type="ECO:0000256" key="2">
    <source>
        <dbReference type="ARBA" id="ARBA00006704"/>
    </source>
</evidence>
<feature type="site" description="Reversibly protonated during proton transport" evidence="13">
    <location>
        <position position="93"/>
    </location>
</feature>
<dbReference type="GO" id="GO:0033177">
    <property type="term" value="C:proton-transporting two-sector ATPase complex, proton-transporting domain"/>
    <property type="evidence" value="ECO:0007669"/>
    <property type="project" value="InterPro"/>
</dbReference>
<feature type="transmembrane region" description="Helical" evidence="13">
    <location>
        <begin position="37"/>
        <end position="64"/>
    </location>
</feature>
<keyword evidence="9 13" id="KW-0406">Ion transport</keyword>
<dbReference type="InterPro" id="IPR002379">
    <property type="entry name" value="ATPase_proteolipid_c-like_dom"/>
</dbReference>
<comment type="subcellular location">
    <subcellularLocation>
        <location evidence="1 13">Cell membrane</location>
        <topology evidence="1 13">Multi-pass membrane protein</topology>
    </subcellularLocation>
</comment>
<comment type="function">
    <text evidence="13">Key component of the F(0) channel; it plays a direct role in translocation across the membrane. A homomeric c-ring of between 10-14 subunits forms the central stalk rotor element with the F(1) delta and epsilon subunits.</text>
</comment>
<evidence type="ECO:0000259" key="15">
    <source>
        <dbReference type="Pfam" id="PF00137"/>
    </source>
</evidence>
<name>A0A7C3SJU8_9BACT</name>
<comment type="function">
    <text evidence="13">F(1)F(0) ATP synthase produces ATP from ADP in the presence of a proton or sodium gradient. F-type ATPases consist of two structural domains, F(1) containing the extramembraneous catalytic core and F(0) containing the membrane proton channel, linked together by a central stalk and a peripheral stalk. During catalysis, ATP synthesis in the catalytic domain of F(1) is coupled via a rotary mechanism of the central stalk subunits to proton translocation.</text>
</comment>
<keyword evidence="10 13" id="KW-0446">Lipid-binding</keyword>
<dbReference type="SUPFAM" id="SSF81333">
    <property type="entry name" value="F1F0 ATP synthase subunit C"/>
    <property type="match status" value="1"/>
</dbReference>
<proteinExistence type="inferred from homology"/>
<keyword evidence="3 13" id="KW-0813">Transport</keyword>
<dbReference type="FunFam" id="1.20.20.10:FF:000002">
    <property type="entry name" value="ATP synthase subunit c"/>
    <property type="match status" value="1"/>
</dbReference>
<dbReference type="CDD" id="cd18121">
    <property type="entry name" value="ATP-synt_Fo_c"/>
    <property type="match status" value="1"/>
</dbReference>
<evidence type="ECO:0000256" key="14">
    <source>
        <dbReference type="SAM" id="SignalP"/>
    </source>
</evidence>
<feature type="signal peptide" evidence="14">
    <location>
        <begin position="1"/>
        <end position="21"/>
    </location>
</feature>
<keyword evidence="4 13" id="KW-1003">Cell membrane</keyword>
<gene>
    <name evidence="13 16" type="primary">atpE</name>
    <name evidence="16" type="ORF">ENV62_08945</name>
</gene>
<keyword evidence="5 13" id="KW-0138">CF(0)</keyword>
<evidence type="ECO:0000256" key="12">
    <source>
        <dbReference type="ARBA" id="ARBA00023310"/>
    </source>
</evidence>
<sequence>MAVKIGLTLLVSLLWASLAMAAEPAAGAGAANSLGQFFSYAVMAAGFGIGIAAFGTGIGQGLAIQKSVEGIARNPEASGKITVTMLIGLAMIESLCIYALVVALIILYAYPMAKPIAAALGFKI</sequence>
<feature type="chain" id="PRO_5027633504" description="ATP synthase subunit c" evidence="14">
    <location>
        <begin position="22"/>
        <end position="124"/>
    </location>
</feature>
<evidence type="ECO:0000256" key="3">
    <source>
        <dbReference type="ARBA" id="ARBA00022448"/>
    </source>
</evidence>
<dbReference type="PRINTS" id="PR00124">
    <property type="entry name" value="ATPASEC"/>
</dbReference>
<dbReference type="InterPro" id="IPR035921">
    <property type="entry name" value="F/V-ATP_Csub_sf"/>
</dbReference>
<dbReference type="GO" id="GO:0046933">
    <property type="term" value="F:proton-transporting ATP synthase activity, rotational mechanism"/>
    <property type="evidence" value="ECO:0007669"/>
    <property type="project" value="UniProtKB-UniRule"/>
</dbReference>
<organism evidence="16">
    <name type="scientific">Desulfobacca acetoxidans</name>
    <dbReference type="NCBI Taxonomy" id="60893"/>
    <lineage>
        <taxon>Bacteria</taxon>
        <taxon>Pseudomonadati</taxon>
        <taxon>Thermodesulfobacteriota</taxon>
        <taxon>Desulfobaccia</taxon>
        <taxon>Desulfobaccales</taxon>
        <taxon>Desulfobaccaceae</taxon>
        <taxon>Desulfobacca</taxon>
    </lineage>
</organism>
<evidence type="ECO:0000256" key="7">
    <source>
        <dbReference type="ARBA" id="ARBA00022781"/>
    </source>
</evidence>
<evidence type="ECO:0000256" key="8">
    <source>
        <dbReference type="ARBA" id="ARBA00022989"/>
    </source>
</evidence>
<dbReference type="NCBIfam" id="TIGR01260">
    <property type="entry name" value="ATP_synt_c"/>
    <property type="match status" value="1"/>
</dbReference>
<dbReference type="Pfam" id="PF00137">
    <property type="entry name" value="ATP-synt_C"/>
    <property type="match status" value="1"/>
</dbReference>
<dbReference type="PROSITE" id="PS00605">
    <property type="entry name" value="ATPASE_C"/>
    <property type="match status" value="1"/>
</dbReference>
<accession>A0A7C3SJU8</accession>
<dbReference type="GO" id="GO:0005886">
    <property type="term" value="C:plasma membrane"/>
    <property type="evidence" value="ECO:0007669"/>
    <property type="project" value="UniProtKB-SubCell"/>
</dbReference>
<dbReference type="PANTHER" id="PTHR10031">
    <property type="entry name" value="ATP SYNTHASE LIPID-BINDING PROTEIN, MITOCHONDRIAL"/>
    <property type="match status" value="1"/>
</dbReference>
<reference evidence="16" key="1">
    <citation type="journal article" date="2020" name="mSystems">
        <title>Genome- and Community-Level Interaction Insights into Carbon Utilization and Element Cycling Functions of Hydrothermarchaeota in Hydrothermal Sediment.</title>
        <authorList>
            <person name="Zhou Z."/>
            <person name="Liu Y."/>
            <person name="Xu W."/>
            <person name="Pan J."/>
            <person name="Luo Z.H."/>
            <person name="Li M."/>
        </authorList>
    </citation>
    <scope>NUCLEOTIDE SEQUENCE [LARGE SCALE GENOMIC DNA]</scope>
    <source>
        <strain evidence="16">SpSt-776</strain>
    </source>
</reference>
<evidence type="ECO:0000256" key="6">
    <source>
        <dbReference type="ARBA" id="ARBA00022692"/>
    </source>
</evidence>
<evidence type="ECO:0000256" key="1">
    <source>
        <dbReference type="ARBA" id="ARBA00004651"/>
    </source>
</evidence>
<keyword evidence="12 13" id="KW-0066">ATP synthesis</keyword>
<comment type="caution">
    <text evidence="16">The sequence shown here is derived from an EMBL/GenBank/DDBJ whole genome shotgun (WGS) entry which is preliminary data.</text>
</comment>
<dbReference type="PANTHER" id="PTHR10031:SF0">
    <property type="entry name" value="ATPASE PROTEIN 9"/>
    <property type="match status" value="1"/>
</dbReference>
<dbReference type="GO" id="GO:0008289">
    <property type="term" value="F:lipid binding"/>
    <property type="evidence" value="ECO:0007669"/>
    <property type="project" value="UniProtKB-KW"/>
</dbReference>
<evidence type="ECO:0000256" key="10">
    <source>
        <dbReference type="ARBA" id="ARBA00023121"/>
    </source>
</evidence>
<keyword evidence="6 13" id="KW-0812">Transmembrane</keyword>
<feature type="transmembrane region" description="Helical" evidence="13">
    <location>
        <begin position="85"/>
        <end position="110"/>
    </location>
</feature>
<evidence type="ECO:0000256" key="4">
    <source>
        <dbReference type="ARBA" id="ARBA00022475"/>
    </source>
</evidence>
<dbReference type="Gene3D" id="1.20.120.610">
    <property type="entry name" value="lithium bound rotor ring of v- atpase"/>
    <property type="match status" value="1"/>
</dbReference>
<dbReference type="GO" id="GO:0045259">
    <property type="term" value="C:proton-transporting ATP synthase complex"/>
    <property type="evidence" value="ECO:0007669"/>
    <property type="project" value="UniProtKB-KW"/>
</dbReference>
<keyword evidence="8 13" id="KW-1133">Transmembrane helix</keyword>
<evidence type="ECO:0000256" key="11">
    <source>
        <dbReference type="ARBA" id="ARBA00023136"/>
    </source>
</evidence>
<dbReference type="HAMAP" id="MF_01396">
    <property type="entry name" value="ATP_synth_c_bact"/>
    <property type="match status" value="1"/>
</dbReference>
<keyword evidence="11 13" id="KW-0472">Membrane</keyword>
<keyword evidence="14" id="KW-0732">Signal</keyword>
<comment type="similarity">
    <text evidence="2 13">Belongs to the ATPase C chain family.</text>
</comment>
<dbReference type="InterPro" id="IPR005953">
    <property type="entry name" value="ATP_synth_csu_bac/chlpt"/>
</dbReference>
<dbReference type="EMBL" id="DTHB01000053">
    <property type="protein sequence ID" value="HGB15346.1"/>
    <property type="molecule type" value="Genomic_DNA"/>
</dbReference>
<dbReference type="InterPro" id="IPR020537">
    <property type="entry name" value="ATP_synth_F0_csu_DDCD_BS"/>
</dbReference>
<evidence type="ECO:0000256" key="13">
    <source>
        <dbReference type="HAMAP-Rule" id="MF_01396"/>
    </source>
</evidence>
<evidence type="ECO:0000313" key="16">
    <source>
        <dbReference type="EMBL" id="HGB15346.1"/>
    </source>
</evidence>
<evidence type="ECO:0000256" key="5">
    <source>
        <dbReference type="ARBA" id="ARBA00022547"/>
    </source>
</evidence>
<dbReference type="AlphaFoldDB" id="A0A7C3SJU8"/>
<evidence type="ECO:0000256" key="9">
    <source>
        <dbReference type="ARBA" id="ARBA00023065"/>
    </source>
</evidence>
<keyword evidence="7 13" id="KW-0375">Hydrogen ion transport</keyword>
<protein>
    <recommendedName>
        <fullName evidence="13">ATP synthase subunit c</fullName>
    </recommendedName>
    <alternativeName>
        <fullName evidence="13">ATP synthase F(0) sector subunit c</fullName>
    </alternativeName>
    <alternativeName>
        <fullName evidence="13">F-type ATPase subunit c</fullName>
        <shortName evidence="13">F-ATPase subunit c</shortName>
    </alternativeName>
    <alternativeName>
        <fullName evidence="13">Lipid-binding protein</fullName>
    </alternativeName>
</protein>